<evidence type="ECO:0000259" key="3">
    <source>
        <dbReference type="Pfam" id="PF25390"/>
    </source>
</evidence>
<dbReference type="Gene3D" id="2.130.10.30">
    <property type="entry name" value="Regulator of chromosome condensation 1/beta-lactamase-inhibitor protein II"/>
    <property type="match status" value="2"/>
</dbReference>
<keyword evidence="5" id="KW-1185">Reference proteome</keyword>
<dbReference type="PROSITE" id="PS50012">
    <property type="entry name" value="RCC1_3"/>
    <property type="match status" value="5"/>
</dbReference>
<dbReference type="InterPro" id="IPR009091">
    <property type="entry name" value="RCC1/BLIP-II"/>
</dbReference>
<dbReference type="PROSITE" id="PS00626">
    <property type="entry name" value="RCC1_2"/>
    <property type="match status" value="2"/>
</dbReference>
<evidence type="ECO:0000256" key="2">
    <source>
        <dbReference type="PROSITE-ProRule" id="PRU00235"/>
    </source>
</evidence>
<organism evidence="4 5">
    <name type="scientific">Geranomyces variabilis</name>
    <dbReference type="NCBI Taxonomy" id="109894"/>
    <lineage>
        <taxon>Eukaryota</taxon>
        <taxon>Fungi</taxon>
        <taxon>Fungi incertae sedis</taxon>
        <taxon>Chytridiomycota</taxon>
        <taxon>Chytridiomycota incertae sedis</taxon>
        <taxon>Chytridiomycetes</taxon>
        <taxon>Spizellomycetales</taxon>
        <taxon>Powellomycetaceae</taxon>
        <taxon>Geranomyces</taxon>
    </lineage>
</organism>
<comment type="caution">
    <text evidence="4">The sequence shown here is derived from an EMBL/GenBank/DDBJ whole genome shotgun (WGS) entry which is preliminary data.</text>
</comment>
<dbReference type="AlphaFoldDB" id="A0AAD5TM30"/>
<gene>
    <name evidence="4" type="ORF">HDU87_001855</name>
</gene>
<feature type="repeat" description="RCC1" evidence="2">
    <location>
        <begin position="313"/>
        <end position="373"/>
    </location>
</feature>
<feature type="domain" description="RCC1-like" evidence="3">
    <location>
        <begin position="3"/>
        <end position="369"/>
    </location>
</feature>
<dbReference type="EMBL" id="JADGJQ010000015">
    <property type="protein sequence ID" value="KAJ3180742.1"/>
    <property type="molecule type" value="Genomic_DNA"/>
</dbReference>
<evidence type="ECO:0000313" key="4">
    <source>
        <dbReference type="EMBL" id="KAJ3180742.1"/>
    </source>
</evidence>
<proteinExistence type="predicted"/>
<feature type="repeat" description="RCC1" evidence="2">
    <location>
        <begin position="62"/>
        <end position="114"/>
    </location>
</feature>
<reference evidence="4" key="1">
    <citation type="submission" date="2020-05" db="EMBL/GenBank/DDBJ databases">
        <title>Phylogenomic resolution of chytrid fungi.</title>
        <authorList>
            <person name="Stajich J.E."/>
            <person name="Amses K."/>
            <person name="Simmons R."/>
            <person name="Seto K."/>
            <person name="Myers J."/>
            <person name="Bonds A."/>
            <person name="Quandt C.A."/>
            <person name="Barry K."/>
            <person name="Liu P."/>
            <person name="Grigoriev I."/>
            <person name="Longcore J.E."/>
            <person name="James T.Y."/>
        </authorList>
    </citation>
    <scope>NUCLEOTIDE SEQUENCE</scope>
    <source>
        <strain evidence="4">JEL0379</strain>
    </source>
</reference>
<dbReference type="InterPro" id="IPR058923">
    <property type="entry name" value="RCC1-like_dom"/>
</dbReference>
<feature type="repeat" description="RCC1" evidence="2">
    <location>
        <begin position="166"/>
        <end position="216"/>
    </location>
</feature>
<dbReference type="InterPro" id="IPR000408">
    <property type="entry name" value="Reg_chr_condens"/>
</dbReference>
<dbReference type="PRINTS" id="PR00633">
    <property type="entry name" value="RCCNDNSATION"/>
</dbReference>
<evidence type="ECO:0000313" key="5">
    <source>
        <dbReference type="Proteomes" id="UP001212152"/>
    </source>
</evidence>
<dbReference type="Proteomes" id="UP001212152">
    <property type="component" value="Unassembled WGS sequence"/>
</dbReference>
<feature type="repeat" description="RCC1" evidence="2">
    <location>
        <begin position="115"/>
        <end position="165"/>
    </location>
</feature>
<sequence length="375" mass="38534">MSLWACGSNAHGQLASGCKEDAHVPVRCLFASSSSSPSPLLNDYPIAIAGGANHTVFATTAGSVYSAGHNAAGQLGLPNVDLDHTAFTQVATDFLPAAVDVACGWDHTVVLTRTGTVWVFGSNSHGQLGIPSVTPHTSTPTLVAGLKDVNTIACGLRSTIAVTSSGAVYAWGSNRHGELIASGPAIIATLTLVTDLPAPVQSVACGFSHVVYVMADGRVETRGRNRHGQLCGAGLTVSDAPAAACFSGWSFSGLVDDEKGSVYTWGRNDHGQLAHGGTAAAVTVGAPALSSLPPMRQIACGSEHALGVTADGSACFAWGWNEHGNCGVGHTDDVLVPQKVVLDQDRDKQQSGTGQEVMVVGCGYGHSVLYICDRF</sequence>
<evidence type="ECO:0000256" key="1">
    <source>
        <dbReference type="ARBA" id="ARBA00022737"/>
    </source>
</evidence>
<dbReference type="SUPFAM" id="SSF50985">
    <property type="entry name" value="RCC1/BLIP-II"/>
    <property type="match status" value="1"/>
</dbReference>
<protein>
    <recommendedName>
        <fullName evidence="3">RCC1-like domain-containing protein</fullName>
    </recommendedName>
</protein>
<feature type="repeat" description="RCC1" evidence="2">
    <location>
        <begin position="260"/>
        <end position="311"/>
    </location>
</feature>
<dbReference type="InterPro" id="IPR051625">
    <property type="entry name" value="Signaling_Regulatory_Domain"/>
</dbReference>
<keyword evidence="1" id="KW-0677">Repeat</keyword>
<accession>A0AAD5TM30</accession>
<dbReference type="Pfam" id="PF25390">
    <property type="entry name" value="WD40_RLD"/>
    <property type="match status" value="1"/>
</dbReference>
<dbReference type="PANTHER" id="PTHR22872">
    <property type="entry name" value="BTK-BINDING PROTEIN-RELATED"/>
    <property type="match status" value="1"/>
</dbReference>
<name>A0AAD5TM30_9FUNG</name>